<reference evidence="1" key="2">
    <citation type="submission" date="2016-05" db="EMBL/GenBank/DDBJ databases">
        <title>Comparative analysis highlights variable genome content of wheat rusts and divergence of the mating loci.</title>
        <authorList>
            <person name="Cuomo C.A."/>
            <person name="Bakkeren G."/>
            <person name="Szabo L."/>
            <person name="Khalil H."/>
            <person name="Joly D."/>
            <person name="Goldberg J."/>
            <person name="Young S."/>
            <person name="Zeng Q."/>
            <person name="Fellers J."/>
        </authorList>
    </citation>
    <scope>NUCLEOTIDE SEQUENCE [LARGE SCALE GENOMIC DNA]</scope>
    <source>
        <strain evidence="1">1-1 BBBD Race 1</strain>
    </source>
</reference>
<name>A0A180GSY5_PUCT1</name>
<evidence type="ECO:0000313" key="3">
    <source>
        <dbReference type="Proteomes" id="UP000005240"/>
    </source>
</evidence>
<evidence type="ECO:0000313" key="2">
    <source>
        <dbReference type="EnsemblFungi" id="PTTG_26753-t43_1-p1"/>
    </source>
</evidence>
<dbReference type="EnsemblFungi" id="PTTG_26753-t43_1">
    <property type="protein sequence ID" value="PTTG_26753-t43_1-p1"/>
    <property type="gene ID" value="PTTG_26753"/>
</dbReference>
<evidence type="ECO:0000313" key="1">
    <source>
        <dbReference type="EMBL" id="OAV95083.1"/>
    </source>
</evidence>
<dbReference type="EMBL" id="ADAS02000032">
    <property type="protein sequence ID" value="OAV95083.1"/>
    <property type="molecule type" value="Genomic_DNA"/>
</dbReference>
<dbReference type="AlphaFoldDB" id="A0A180GSY5"/>
<reference evidence="1" key="1">
    <citation type="submission" date="2009-11" db="EMBL/GenBank/DDBJ databases">
        <authorList>
            <consortium name="The Broad Institute Genome Sequencing Platform"/>
            <person name="Ward D."/>
            <person name="Feldgarden M."/>
            <person name="Earl A."/>
            <person name="Young S.K."/>
            <person name="Zeng Q."/>
            <person name="Koehrsen M."/>
            <person name="Alvarado L."/>
            <person name="Berlin A."/>
            <person name="Bochicchio J."/>
            <person name="Borenstein D."/>
            <person name="Chapman S.B."/>
            <person name="Chen Z."/>
            <person name="Engels R."/>
            <person name="Freedman E."/>
            <person name="Gellesch M."/>
            <person name="Goldberg J."/>
            <person name="Griggs A."/>
            <person name="Gujja S."/>
            <person name="Heilman E."/>
            <person name="Heiman D."/>
            <person name="Hepburn T."/>
            <person name="Howarth C."/>
            <person name="Jen D."/>
            <person name="Larson L."/>
            <person name="Lewis B."/>
            <person name="Mehta T."/>
            <person name="Park D."/>
            <person name="Pearson M."/>
            <person name="Roberts A."/>
            <person name="Saif S."/>
            <person name="Shea T."/>
            <person name="Shenoy N."/>
            <person name="Sisk P."/>
            <person name="Stolte C."/>
            <person name="Sykes S."/>
            <person name="Thomson T."/>
            <person name="Walk T."/>
            <person name="White J."/>
            <person name="Yandava C."/>
            <person name="Izard J."/>
            <person name="Baranova O.V."/>
            <person name="Blanton J.M."/>
            <person name="Tanner A.C."/>
            <person name="Dewhirst F.E."/>
            <person name="Haas B."/>
            <person name="Nusbaum C."/>
            <person name="Birren B."/>
        </authorList>
    </citation>
    <scope>NUCLEOTIDE SEQUENCE [LARGE SCALE GENOMIC DNA]</scope>
    <source>
        <strain evidence="1">1-1 BBBD Race 1</strain>
    </source>
</reference>
<proteinExistence type="predicted"/>
<keyword evidence="3" id="KW-1185">Reference proteome</keyword>
<accession>A0A180GSY5</accession>
<reference evidence="2" key="4">
    <citation type="submission" date="2025-05" db="UniProtKB">
        <authorList>
            <consortium name="EnsemblFungi"/>
        </authorList>
    </citation>
    <scope>IDENTIFICATION</scope>
    <source>
        <strain evidence="2">isolate 1-1 / race 1 (BBBD)</strain>
    </source>
</reference>
<dbReference type="VEuPathDB" id="FungiDB:PTTG_26753"/>
<gene>
    <name evidence="1" type="ORF">PTTG_26753</name>
</gene>
<organism evidence="1">
    <name type="scientific">Puccinia triticina (isolate 1-1 / race 1 (BBBD))</name>
    <name type="common">Brown leaf rust fungus</name>
    <dbReference type="NCBI Taxonomy" id="630390"/>
    <lineage>
        <taxon>Eukaryota</taxon>
        <taxon>Fungi</taxon>
        <taxon>Dikarya</taxon>
        <taxon>Basidiomycota</taxon>
        <taxon>Pucciniomycotina</taxon>
        <taxon>Pucciniomycetes</taxon>
        <taxon>Pucciniales</taxon>
        <taxon>Pucciniaceae</taxon>
        <taxon>Puccinia</taxon>
    </lineage>
</organism>
<dbReference type="Proteomes" id="UP000005240">
    <property type="component" value="Unassembled WGS sequence"/>
</dbReference>
<reference evidence="2 3" key="3">
    <citation type="journal article" date="2017" name="G3 (Bethesda)">
        <title>Comparative analysis highlights variable genome content of wheat rusts and divergence of the mating loci.</title>
        <authorList>
            <person name="Cuomo C.A."/>
            <person name="Bakkeren G."/>
            <person name="Khalil H.B."/>
            <person name="Panwar V."/>
            <person name="Joly D."/>
            <person name="Linning R."/>
            <person name="Sakthikumar S."/>
            <person name="Song X."/>
            <person name="Adiconis X."/>
            <person name="Fan L."/>
            <person name="Goldberg J.M."/>
            <person name="Levin J.Z."/>
            <person name="Young S."/>
            <person name="Zeng Q."/>
            <person name="Anikster Y."/>
            <person name="Bruce M."/>
            <person name="Wang M."/>
            <person name="Yin C."/>
            <person name="McCallum B."/>
            <person name="Szabo L.J."/>
            <person name="Hulbert S."/>
            <person name="Chen X."/>
            <person name="Fellers J.P."/>
        </authorList>
    </citation>
    <scope>NUCLEOTIDE SEQUENCE</scope>
    <source>
        <strain evidence="2">isolate 1-1 / race 1 (BBBD)</strain>
        <strain evidence="3">Isolate 1-1 / race 1 (BBBD)</strain>
    </source>
</reference>
<sequence length="99" mass="11387">MDQKKPNFHASDFAYGKSKEEDDAAISKLLSPDGQPIYLGDCFSQKEFDLIEKVVLFVVQRYCQKNTPQHWFEGQACIDMFCNICDSFGFILLTSFPFN</sequence>
<protein>
    <submittedName>
        <fullName evidence="1 2">Uncharacterized protein</fullName>
    </submittedName>
</protein>